<reference evidence="2" key="1">
    <citation type="submission" date="2017-05" db="EMBL/GenBank/DDBJ databases">
        <title>The Genome Sequence of Enterococcus sp. 9E7_DIV0242.</title>
        <authorList>
            <consortium name="The Broad Institute Genomics Platform"/>
            <consortium name="The Broad Institute Genomic Center for Infectious Diseases"/>
            <person name="Earl A."/>
            <person name="Manson A."/>
            <person name="Schwartman J."/>
            <person name="Gilmore M."/>
            <person name="Abouelleil A."/>
            <person name="Cao P."/>
            <person name="Chapman S."/>
            <person name="Cusick C."/>
            <person name="Shea T."/>
            <person name="Young S."/>
            <person name="Neafsey D."/>
            <person name="Nusbaum C."/>
            <person name="Birren B."/>
        </authorList>
    </citation>
    <scope>NUCLEOTIDE SEQUENCE [LARGE SCALE GENOMIC DNA]</scope>
    <source>
        <strain evidence="2">9E7_DIV0242</strain>
    </source>
</reference>
<proteinExistence type="predicted"/>
<evidence type="ECO:0000313" key="4">
    <source>
        <dbReference type="Proteomes" id="UP000195141"/>
    </source>
</evidence>
<sequence>MEKLIFSKYSNERARRFAIRTDIVSDDSDHLTVFKRNLYPEGQQHIKNIHTWYKRLSESYQGTQIELNHCDYCQDKVALEYLTQLTLENELNELLKKQKIEQFNTLLFSYINEVKKGGMTHPFVKTEEFIKTFGDVQIDTALSAEVTNIDMVLNNVILTEKWTIIDYEWTFDFPIPANFVVYRILHYFIANSHFQSRLNVVELFEQAGITEAEQEIYASMEQHFQVKFLLSDEKQENIVVPIREMHEDISPGGIDLKRIYEEEKMHRNALIQVFESTTYDFSEENSFLLHCNIDKEVTLKIDLQAETDFLRLDPHELSCNVSGLKITDEKGLAVPVFATNGIFTKEDQVVFLEEDPQLILANLKEVQQLTIRYQIKLTEMQEREVLQTVFSEQELLTEKLKQSEQENQQINEKMNQCQEVLEDKEKQLAYQKQVITNMENTKIWKAYEQYKKTFRKN</sequence>
<dbReference type="RefSeq" id="WP_086350432.1">
    <property type="nucleotide sequence ID" value="NZ_CP147247.1"/>
</dbReference>
<dbReference type="OrthoDB" id="525353at2"/>
<dbReference type="EMBL" id="NGMM01000006">
    <property type="protein sequence ID" value="OTP12862.1"/>
    <property type="molecule type" value="Genomic_DNA"/>
</dbReference>
<name>A0A242K2P1_9ENTE</name>
<organism evidence="2">
    <name type="scientific">Candidatus Enterococcus clewellii</name>
    <dbReference type="NCBI Taxonomy" id="1834193"/>
    <lineage>
        <taxon>Bacteria</taxon>
        <taxon>Bacillati</taxon>
        <taxon>Bacillota</taxon>
        <taxon>Bacilli</taxon>
        <taxon>Lactobacillales</taxon>
        <taxon>Enterococcaceae</taxon>
        <taxon>Enterococcus</taxon>
    </lineage>
</organism>
<keyword evidence="4" id="KW-1185">Reference proteome</keyword>
<dbReference type="Proteomes" id="UP000195141">
    <property type="component" value="Chromosome"/>
</dbReference>
<reference evidence="3" key="2">
    <citation type="submission" date="2017-05" db="EMBL/GenBank/DDBJ databases">
        <authorList>
            <consortium name="The Broad Institute Genomics Platform"/>
            <consortium name="The Broad Institute Genomic Center for Infectious Diseases"/>
            <person name="Earl A."/>
            <person name="Manson A."/>
            <person name="Schwartman J."/>
            <person name="Gilmore M."/>
            <person name="Abouelleil A."/>
            <person name="Cao P."/>
            <person name="Chapman S."/>
            <person name="Cusick C."/>
            <person name="Shea T."/>
            <person name="Young S."/>
            <person name="Neafsey D."/>
            <person name="Nusbaum C."/>
            <person name="Birren B."/>
        </authorList>
    </citation>
    <scope>NUCLEOTIDE SEQUENCE</scope>
    <source>
        <strain evidence="3">9E7_DIV0242</strain>
    </source>
</reference>
<dbReference type="EMBL" id="CP147247">
    <property type="protein sequence ID" value="WYJ89762.1"/>
    <property type="molecule type" value="Genomic_DNA"/>
</dbReference>
<dbReference type="AlphaFoldDB" id="A0A242K2P1"/>
<evidence type="ECO:0000313" key="2">
    <source>
        <dbReference type="EMBL" id="OTP12862.1"/>
    </source>
</evidence>
<accession>A0A242K2P1</accession>
<evidence type="ECO:0000313" key="3">
    <source>
        <dbReference type="EMBL" id="WYJ89762.1"/>
    </source>
</evidence>
<keyword evidence="1" id="KW-0175">Coiled coil</keyword>
<evidence type="ECO:0000256" key="1">
    <source>
        <dbReference type="SAM" id="Coils"/>
    </source>
</evidence>
<protein>
    <submittedName>
        <fullName evidence="2">Uncharacterized protein</fullName>
    </submittedName>
</protein>
<reference evidence="3" key="3">
    <citation type="submission" date="2024-03" db="EMBL/GenBank/DDBJ databases">
        <title>The Genome Sequence of Enterococcus sp. DIV0242b.</title>
        <authorList>
            <consortium name="The Broad Institute Genomics Platform"/>
            <consortium name="The Broad Institute Microbial Omics Core"/>
            <consortium name="The Broad Institute Genomic Center for Infectious Diseases"/>
            <person name="Earl A."/>
            <person name="Manson A."/>
            <person name="Gilmore M."/>
            <person name="Schwartman J."/>
            <person name="Shea T."/>
            <person name="Abouelleil A."/>
            <person name="Cao P."/>
            <person name="Chapman S."/>
            <person name="Cusick C."/>
            <person name="Young S."/>
            <person name="Neafsey D."/>
            <person name="Nusbaum C."/>
            <person name="Birren B."/>
        </authorList>
    </citation>
    <scope>NUCLEOTIDE SEQUENCE</scope>
    <source>
        <strain evidence="3">9E7_DIV0242</strain>
    </source>
</reference>
<gene>
    <name evidence="3" type="ORF">A5888_001487</name>
    <name evidence="2" type="ORF">A5888_003443</name>
</gene>
<feature type="coiled-coil region" evidence="1">
    <location>
        <begin position="386"/>
        <end position="441"/>
    </location>
</feature>